<dbReference type="Gene3D" id="2.40.10.10">
    <property type="entry name" value="Trypsin-like serine proteases"/>
    <property type="match status" value="3"/>
</dbReference>
<feature type="compositionally biased region" description="Low complexity" evidence="1">
    <location>
        <begin position="195"/>
        <end position="221"/>
    </location>
</feature>
<reference evidence="2 3" key="1">
    <citation type="submission" date="2020-05" db="EMBL/GenBank/DDBJ databases">
        <title>Distinct polysaccharide utilization as determinants for interspecies competition between intestinal Prevotella spp.</title>
        <authorList>
            <person name="Galvez E.J.C."/>
            <person name="Iljazovic A."/>
            <person name="Strowig T."/>
        </authorList>
    </citation>
    <scope>NUCLEOTIDE SEQUENCE [LARGE SCALE GENOMIC DNA]</scope>
    <source>
        <strain evidence="2 3">PMUR</strain>
    </source>
</reference>
<keyword evidence="3" id="KW-1185">Reference proteome</keyword>
<feature type="compositionally biased region" description="Basic and acidic residues" evidence="1">
    <location>
        <begin position="183"/>
        <end position="194"/>
    </location>
</feature>
<proteinExistence type="predicted"/>
<evidence type="ECO:0008006" key="4">
    <source>
        <dbReference type="Google" id="ProtNLM"/>
    </source>
</evidence>
<name>A0ABX2AMF1_9BACT</name>
<dbReference type="InterPro" id="IPR009003">
    <property type="entry name" value="Peptidase_S1_PA"/>
</dbReference>
<dbReference type="EMBL" id="JABKKF010000002">
    <property type="protein sequence ID" value="NPD91222.1"/>
    <property type="molecule type" value="Genomic_DNA"/>
</dbReference>
<sequence>MKQLIKIKNSDLSFKLNLNYNNVYSRLKMLLGSKASLFADITTKSTGTTWYSEDDAEYISLDQAPKGEANNLSNALSSEVAAVRKEMMADSELSKYVDDILEIPDNSFVFYRVLPTGGYKFVLTGWGCRFIHQNATVPNSGFIKRISHELEFPEEKKTTDSGKPSITEILKGMGAAAGAGTTEKPEYGTTEKRVTTNPDNSGTSSSSSDTQTTSASTQSTGKSKEQPKHEVKRQKVSVKVLDQNNSGVKGEPVIVRSSLGDMNLSTTDDGVANIGELSYGETFSVEFPNLQGHVERSFEVIPGVDIYDAYIKKLIKYSPVLFVEDQNGNAVQDYNVKVVVNGQDSIFNSGMDGVVQLPTMQEGQKFIVIDTANYANTEEYNITQAEAKTPYHFHIKRAEKAKVGITVLDKSGNPIPKATVDLAIGDTPCQQITADDGRAEFPGDVFVAGDIPVNLTIKGKGQIKSNLKYSPDNTEYTIQLQDKKPGGDGKGFNWKWLALIPLLVLLAWGGKELYDRFTYKNPTIAKMEKGIVLIRSEEYYSIDLGFDNKIKKGQEELRYYFTYDINENEITALSMHLEEIPLEARVGWGTGFIVSKDGLIATNRHVAAPIPPKGVENMLKQIFIKNKQEYEHKKNELNNVLNQLGTLATLQPGPARDKYIETAKELDEVQEQIDILDQIIQLGNYSPTPHCDISVAFVNTIIENPYSKEDFKGCTKVAQAETESYSEKDVALIKLKDSKDLPQDFHVFTIPKEDILDSDVPLGEYKITVLGYNAGPSLANIKGGIHPQPQPGVVIQNDDPFRVTYNASTLGGSSGSPVINEKGELVAVNNSGVSIKQGFNFGIRAKYLREILDDYESKHDKK</sequence>
<dbReference type="PANTHER" id="PTHR43019:SF62">
    <property type="entry name" value="SERINE ENDOPROTEASE DEGS"/>
    <property type="match status" value="1"/>
</dbReference>
<evidence type="ECO:0000313" key="2">
    <source>
        <dbReference type="EMBL" id="NPD91222.1"/>
    </source>
</evidence>
<evidence type="ECO:0000256" key="1">
    <source>
        <dbReference type="SAM" id="MobiDB-lite"/>
    </source>
</evidence>
<dbReference type="SUPFAM" id="SSF50494">
    <property type="entry name" value="Trypsin-like serine proteases"/>
    <property type="match status" value="1"/>
</dbReference>
<dbReference type="InterPro" id="IPR043504">
    <property type="entry name" value="Peptidase_S1_PA_chymotrypsin"/>
</dbReference>
<dbReference type="RefSeq" id="WP_172273349.1">
    <property type="nucleotide sequence ID" value="NZ_CASGMU010000002.1"/>
</dbReference>
<dbReference type="Pfam" id="PF13365">
    <property type="entry name" value="Trypsin_2"/>
    <property type="match status" value="1"/>
</dbReference>
<dbReference type="PANTHER" id="PTHR43019">
    <property type="entry name" value="SERINE ENDOPROTEASE DEGS"/>
    <property type="match status" value="1"/>
</dbReference>
<feature type="region of interest" description="Disordered" evidence="1">
    <location>
        <begin position="174"/>
        <end position="239"/>
    </location>
</feature>
<organism evidence="2 3">
    <name type="scientific">Xylanibacter muris</name>
    <dbReference type="NCBI Taxonomy" id="2736290"/>
    <lineage>
        <taxon>Bacteria</taxon>
        <taxon>Pseudomonadati</taxon>
        <taxon>Bacteroidota</taxon>
        <taxon>Bacteroidia</taxon>
        <taxon>Bacteroidales</taxon>
        <taxon>Prevotellaceae</taxon>
        <taxon>Xylanibacter</taxon>
    </lineage>
</organism>
<evidence type="ECO:0000313" key="3">
    <source>
        <dbReference type="Proteomes" id="UP000714420"/>
    </source>
</evidence>
<accession>A0ABX2AMF1</accession>
<comment type="caution">
    <text evidence="2">The sequence shown here is derived from an EMBL/GenBank/DDBJ whole genome shotgun (WGS) entry which is preliminary data.</text>
</comment>
<dbReference type="Proteomes" id="UP000714420">
    <property type="component" value="Unassembled WGS sequence"/>
</dbReference>
<protein>
    <recommendedName>
        <fullName evidence="4">Serine protease</fullName>
    </recommendedName>
</protein>
<gene>
    <name evidence="2" type="ORF">HPS56_02460</name>
</gene>